<proteinExistence type="predicted"/>
<evidence type="ECO:0000313" key="2">
    <source>
        <dbReference type="Proteomes" id="UP001497535"/>
    </source>
</evidence>
<sequence>MIKHGILLLERALLIGSEDQQIIADINYQLGNAYFSLHDFEQAKNFFISDLTFSKYFYF</sequence>
<gene>
    <name evidence="1" type="ORF">MENTE1834_LOCUS25356</name>
</gene>
<comment type="caution">
    <text evidence="1">The sequence shown here is derived from an EMBL/GenBank/DDBJ whole genome shotgun (WGS) entry which is preliminary data.</text>
</comment>
<evidence type="ECO:0000313" key="1">
    <source>
        <dbReference type="EMBL" id="CAK5078306.1"/>
    </source>
</evidence>
<organism evidence="1 2">
    <name type="scientific">Meloidogyne enterolobii</name>
    <name type="common">Root-knot nematode worm</name>
    <name type="synonym">Meloidogyne mayaguensis</name>
    <dbReference type="NCBI Taxonomy" id="390850"/>
    <lineage>
        <taxon>Eukaryota</taxon>
        <taxon>Metazoa</taxon>
        <taxon>Ecdysozoa</taxon>
        <taxon>Nematoda</taxon>
        <taxon>Chromadorea</taxon>
        <taxon>Rhabditida</taxon>
        <taxon>Tylenchina</taxon>
        <taxon>Tylenchomorpha</taxon>
        <taxon>Tylenchoidea</taxon>
        <taxon>Meloidogynidae</taxon>
        <taxon>Meloidogyninae</taxon>
        <taxon>Meloidogyne</taxon>
    </lineage>
</organism>
<reference evidence="1" key="1">
    <citation type="submission" date="2023-11" db="EMBL/GenBank/DDBJ databases">
        <authorList>
            <person name="Poullet M."/>
        </authorList>
    </citation>
    <scope>NUCLEOTIDE SEQUENCE</scope>
    <source>
        <strain evidence="1">E1834</strain>
    </source>
</reference>
<accession>A0ACB0ZGW4</accession>
<keyword evidence="2" id="KW-1185">Reference proteome</keyword>
<name>A0ACB0ZGW4_MELEN</name>
<protein>
    <submittedName>
        <fullName evidence="1">Uncharacterized protein</fullName>
    </submittedName>
</protein>
<dbReference type="Proteomes" id="UP001497535">
    <property type="component" value="Unassembled WGS sequence"/>
</dbReference>
<dbReference type="EMBL" id="CAVMJV010000035">
    <property type="protein sequence ID" value="CAK5078306.1"/>
    <property type="molecule type" value="Genomic_DNA"/>
</dbReference>